<evidence type="ECO:0000256" key="3">
    <source>
        <dbReference type="SAM" id="SignalP"/>
    </source>
</evidence>
<feature type="compositionally biased region" description="Polar residues" evidence="1">
    <location>
        <begin position="51"/>
        <end position="66"/>
    </location>
</feature>
<keyword evidence="2" id="KW-1133">Transmembrane helix</keyword>
<feature type="signal peptide" evidence="3">
    <location>
        <begin position="1"/>
        <end position="27"/>
    </location>
</feature>
<feature type="compositionally biased region" description="Pro residues" evidence="1">
    <location>
        <begin position="121"/>
        <end position="131"/>
    </location>
</feature>
<keyword evidence="2" id="KW-0472">Membrane</keyword>
<feature type="chain" id="PRO_5046437597" evidence="3">
    <location>
        <begin position="28"/>
        <end position="463"/>
    </location>
</feature>
<evidence type="ECO:0000256" key="2">
    <source>
        <dbReference type="SAM" id="Phobius"/>
    </source>
</evidence>
<organism evidence="4 5">
    <name type="scientific">Novosphingobium clariflavum</name>
    <dbReference type="NCBI Taxonomy" id="2029884"/>
    <lineage>
        <taxon>Bacteria</taxon>
        <taxon>Pseudomonadati</taxon>
        <taxon>Pseudomonadota</taxon>
        <taxon>Alphaproteobacteria</taxon>
        <taxon>Sphingomonadales</taxon>
        <taxon>Sphingomonadaceae</taxon>
        <taxon>Novosphingobium</taxon>
    </lineage>
</organism>
<comment type="caution">
    <text evidence="4">The sequence shown here is derived from an EMBL/GenBank/DDBJ whole genome shotgun (WGS) entry which is preliminary data.</text>
</comment>
<keyword evidence="3" id="KW-0732">Signal</keyword>
<gene>
    <name evidence="4" type="ORF">ACFFF8_05925</name>
</gene>
<dbReference type="EMBL" id="JBHLTM010000026">
    <property type="protein sequence ID" value="MFC0684125.1"/>
    <property type="molecule type" value="Genomic_DNA"/>
</dbReference>
<proteinExistence type="predicted"/>
<evidence type="ECO:0000313" key="4">
    <source>
        <dbReference type="EMBL" id="MFC0684125.1"/>
    </source>
</evidence>
<dbReference type="PRINTS" id="PR01217">
    <property type="entry name" value="PRICHEXTENSN"/>
</dbReference>
<evidence type="ECO:0000256" key="1">
    <source>
        <dbReference type="SAM" id="MobiDB-lite"/>
    </source>
</evidence>
<reference evidence="4 5" key="1">
    <citation type="submission" date="2024-09" db="EMBL/GenBank/DDBJ databases">
        <authorList>
            <person name="Sun Q."/>
            <person name="Mori K."/>
        </authorList>
    </citation>
    <scope>NUCLEOTIDE SEQUENCE [LARGE SCALE GENOMIC DNA]</scope>
    <source>
        <strain evidence="4 5">CICC 11035S</strain>
    </source>
</reference>
<dbReference type="RefSeq" id="WP_267218260.1">
    <property type="nucleotide sequence ID" value="NZ_JAPCWC010000001.1"/>
</dbReference>
<evidence type="ECO:0000313" key="5">
    <source>
        <dbReference type="Proteomes" id="UP001589858"/>
    </source>
</evidence>
<protein>
    <submittedName>
        <fullName evidence="4">Uncharacterized protein</fullName>
    </submittedName>
</protein>
<name>A0ABV6S4G1_9SPHN</name>
<keyword evidence="5" id="KW-1185">Reference proteome</keyword>
<keyword evidence="2" id="KW-0812">Transmembrane</keyword>
<dbReference type="Proteomes" id="UP001589858">
    <property type="component" value="Unassembled WGS sequence"/>
</dbReference>
<accession>A0ABV6S4G1</accession>
<feature type="transmembrane region" description="Helical" evidence="2">
    <location>
        <begin position="171"/>
        <end position="190"/>
    </location>
</feature>
<feature type="compositionally biased region" description="Low complexity" evidence="1">
    <location>
        <begin position="132"/>
        <end position="164"/>
    </location>
</feature>
<feature type="compositionally biased region" description="Low complexity" evidence="1">
    <location>
        <begin position="110"/>
        <end position="120"/>
    </location>
</feature>
<feature type="region of interest" description="Disordered" evidence="1">
    <location>
        <begin position="36"/>
        <end position="164"/>
    </location>
</feature>
<sequence>MTRTATLSKTAALAGVLLVAGTTHALAQATWSLQPGADSTQAPARPAGPVDSQNPVVTRPANTPEETPSPKVTLPAAPPPAISTPTARAPEKPAAKPTAPAGEAARRTDAPAPRVGASPAAPVPAPTPAPTAPATQPVPSASPLAATPSRAAADAPPTEPTAAPSNHWPEWWLAIPVALLLAGGGVFALLRRRTAPATAWTEAGLEPEAEPETGDIAQAPEAEVAPATRAPTEPVITAPVQTTTGPVTTGPVTPAVPPRANPLLAPLLVPAQGPAEITTPPPAPSPADIEKPEFALEPVLMRQSLVYATLVYRAALTAPDDGIPEGAVIAADMISAHASLSQAEQLAPDPASIPVRHRFDALAPGETREVKGEIQLPLNAIRPLRQGNATLFVPLLRLFVALPDGSIERRVFSLGQPGEGAGLAPLRIDTGPRDHAPIQAREIVGARSHAGPAPAGGIPQAAE</sequence>